<dbReference type="EMBL" id="CP053708">
    <property type="protein sequence ID" value="QKE90952.1"/>
    <property type="molecule type" value="Genomic_DNA"/>
</dbReference>
<comment type="similarity">
    <text evidence="1 2">Belongs to the phD/YefM antitoxin family.</text>
</comment>
<dbReference type="Gene3D" id="3.40.1620.10">
    <property type="entry name" value="YefM-like domain"/>
    <property type="match status" value="1"/>
</dbReference>
<dbReference type="InterPro" id="IPR006442">
    <property type="entry name" value="Antitoxin_Phd/YefM"/>
</dbReference>
<dbReference type="SUPFAM" id="SSF143120">
    <property type="entry name" value="YefM-like"/>
    <property type="match status" value="1"/>
</dbReference>
<dbReference type="NCBIfam" id="TIGR01552">
    <property type="entry name" value="phd_fam"/>
    <property type="match status" value="1"/>
</dbReference>
<dbReference type="KEGG" id="lck:HN018_13685"/>
<comment type="function">
    <text evidence="2">Antitoxin component of a type II toxin-antitoxin (TA) system.</text>
</comment>
<protein>
    <recommendedName>
        <fullName evidence="2">Antitoxin</fullName>
    </recommendedName>
</protein>
<dbReference type="AlphaFoldDB" id="A0A6M8HRI0"/>
<evidence type="ECO:0000256" key="2">
    <source>
        <dbReference type="RuleBase" id="RU362080"/>
    </source>
</evidence>
<keyword evidence="4" id="KW-1185">Reference proteome</keyword>
<gene>
    <name evidence="3" type="ORF">HN018_13685</name>
</gene>
<evidence type="ECO:0000313" key="4">
    <source>
        <dbReference type="Proteomes" id="UP000500767"/>
    </source>
</evidence>
<accession>A0A6M8HRI0</accession>
<dbReference type="InterPro" id="IPR036165">
    <property type="entry name" value="YefM-like_sf"/>
</dbReference>
<proteinExistence type="inferred from homology"/>
<evidence type="ECO:0000256" key="1">
    <source>
        <dbReference type="ARBA" id="ARBA00009981"/>
    </source>
</evidence>
<sequence>MSARSSNRHPASGAGLPVWKLEDAKSRFSELVRLARERGPQRVTVRGQDAVVVLSAADYAHLAPVAAKPTLAALFGDSPFARMDSFDEKPVREHASFREPLEF</sequence>
<dbReference type="Pfam" id="PF02604">
    <property type="entry name" value="PhdYeFM_antitox"/>
    <property type="match status" value="1"/>
</dbReference>
<evidence type="ECO:0000313" key="3">
    <source>
        <dbReference type="EMBL" id="QKE90952.1"/>
    </source>
</evidence>
<dbReference type="Proteomes" id="UP000500767">
    <property type="component" value="Chromosome"/>
</dbReference>
<name>A0A6M8HRI0_9PROT</name>
<reference evidence="3 4" key="1">
    <citation type="journal article" date="2014" name="World J. Microbiol. Biotechnol.">
        <title>Biodiversity and physiological characteristics of Antarctic and Arctic lichens-associated bacteria.</title>
        <authorList>
            <person name="Lee Y.M."/>
            <person name="Kim E.H."/>
            <person name="Lee H.K."/>
            <person name="Hong S.G."/>
        </authorList>
    </citation>
    <scope>NUCLEOTIDE SEQUENCE [LARGE SCALE GENOMIC DNA]</scope>
    <source>
        <strain evidence="3 4">PAMC 26569</strain>
    </source>
</reference>
<organism evidence="3 4">
    <name type="scientific">Lichenicola cladoniae</name>
    <dbReference type="NCBI Taxonomy" id="1484109"/>
    <lineage>
        <taxon>Bacteria</taxon>
        <taxon>Pseudomonadati</taxon>
        <taxon>Pseudomonadota</taxon>
        <taxon>Alphaproteobacteria</taxon>
        <taxon>Acetobacterales</taxon>
        <taxon>Acetobacteraceae</taxon>
        <taxon>Lichenicola</taxon>
    </lineage>
</organism>